<dbReference type="Proteomes" id="UP001172738">
    <property type="component" value="Unassembled WGS sequence"/>
</dbReference>
<protein>
    <submittedName>
        <fullName evidence="4">DUF2510 domain-containing protein</fullName>
    </submittedName>
</protein>
<feature type="compositionally biased region" description="Polar residues" evidence="1">
    <location>
        <begin position="59"/>
        <end position="76"/>
    </location>
</feature>
<feature type="region of interest" description="Disordered" evidence="1">
    <location>
        <begin position="1"/>
        <end position="44"/>
    </location>
</feature>
<dbReference type="EMBL" id="JAUHPV010000010">
    <property type="protein sequence ID" value="MDN4474052.1"/>
    <property type="molecule type" value="Genomic_DNA"/>
</dbReference>
<keyword evidence="2" id="KW-1133">Transmembrane helix</keyword>
<dbReference type="RefSeq" id="WP_301130144.1">
    <property type="nucleotide sequence ID" value="NZ_JAUHPV010000010.1"/>
</dbReference>
<accession>A0ABT8G4W0</accession>
<gene>
    <name evidence="4" type="ORF">QQX04_13710</name>
</gene>
<evidence type="ECO:0000313" key="4">
    <source>
        <dbReference type="EMBL" id="MDN4474052.1"/>
    </source>
</evidence>
<dbReference type="InterPro" id="IPR018929">
    <property type="entry name" value="DUF2510"/>
</dbReference>
<keyword evidence="2" id="KW-0472">Membrane</keyword>
<comment type="caution">
    <text evidence="4">The sequence shown here is derived from an EMBL/GenBank/DDBJ whole genome shotgun (WGS) entry which is preliminary data.</text>
</comment>
<evidence type="ECO:0000313" key="5">
    <source>
        <dbReference type="Proteomes" id="UP001172738"/>
    </source>
</evidence>
<feature type="region of interest" description="Disordered" evidence="1">
    <location>
        <begin position="59"/>
        <end position="91"/>
    </location>
</feature>
<keyword evidence="2" id="KW-0812">Transmembrane</keyword>
<reference evidence="4" key="1">
    <citation type="submission" date="2023-06" db="EMBL/GenBank/DDBJ databases">
        <title>SYSU T00b26.</title>
        <authorList>
            <person name="Gao L."/>
            <person name="Fang B.-Z."/>
            <person name="Li W.-J."/>
        </authorList>
    </citation>
    <scope>NUCLEOTIDE SEQUENCE</scope>
    <source>
        <strain evidence="4">SYSU T00b26</strain>
    </source>
</reference>
<dbReference type="Pfam" id="PF10708">
    <property type="entry name" value="DUF2510"/>
    <property type="match status" value="1"/>
</dbReference>
<proteinExistence type="predicted"/>
<name>A0ABT8G4W0_9MICO</name>
<feature type="compositionally biased region" description="Polar residues" evidence="1">
    <location>
        <begin position="14"/>
        <end position="32"/>
    </location>
</feature>
<keyword evidence="5" id="KW-1185">Reference proteome</keyword>
<feature type="domain" description="DUF2510" evidence="3">
    <location>
        <begin position="38"/>
        <end position="67"/>
    </location>
</feature>
<evidence type="ECO:0000256" key="1">
    <source>
        <dbReference type="SAM" id="MobiDB-lite"/>
    </source>
</evidence>
<evidence type="ECO:0000256" key="2">
    <source>
        <dbReference type="SAM" id="Phobius"/>
    </source>
</evidence>
<evidence type="ECO:0000259" key="3">
    <source>
        <dbReference type="Pfam" id="PF10708"/>
    </source>
</evidence>
<feature type="transmembrane region" description="Helical" evidence="2">
    <location>
        <begin position="96"/>
        <end position="120"/>
    </location>
</feature>
<organism evidence="4 5">
    <name type="scientific">Demequina zhanjiangensis</name>
    <dbReference type="NCBI Taxonomy" id="3051659"/>
    <lineage>
        <taxon>Bacteria</taxon>
        <taxon>Bacillati</taxon>
        <taxon>Actinomycetota</taxon>
        <taxon>Actinomycetes</taxon>
        <taxon>Micrococcales</taxon>
        <taxon>Demequinaceae</taxon>
        <taxon>Demequina</taxon>
    </lineage>
</organism>
<sequence length="307" mass="32199">MTFTPDPFAAPQEPTGSQPAGITTQHQGSTQAAPPADWYADPTQPGTLRYWDGTAWTSHTAPAPAQSTSGQPTFATFDTAAGVGTPPAPAPKRRRLVTVASIVGGIVVVLGIRLIGIGGFDAVTAFFNSTDPEPLSAQAGADWLNLEVLEGHGTVKYDPAWQDAGLDLAQLSEESSVGPGPDVSVDAAWIIDTDPDGNQSILFVYSARGLTGVIQPELEVDAWIDSVYPEKTGTEKVSGTAIVTDSDVRGYMAEFEYDYYGWHFVDSAAAVVHGPDEVVLYVSSAGEETGSGVDELEAVLNSLRIGG</sequence>